<dbReference type="AlphaFoldDB" id="A0A7J3TGX8"/>
<dbReference type="Pfam" id="PF09920">
    <property type="entry name" value="DUF2150"/>
    <property type="match status" value="1"/>
</dbReference>
<dbReference type="EMBL" id="DRUC01000009">
    <property type="protein sequence ID" value="HHF47720.1"/>
    <property type="molecule type" value="Genomic_DNA"/>
</dbReference>
<accession>A0A7J3TGX8</accession>
<proteinExistence type="predicted"/>
<gene>
    <name evidence="1" type="ORF">ENL48_00460</name>
</gene>
<evidence type="ECO:0000313" key="1">
    <source>
        <dbReference type="EMBL" id="HHF47720.1"/>
    </source>
</evidence>
<dbReference type="InterPro" id="IPR014518">
    <property type="entry name" value="UCP022079"/>
</dbReference>
<sequence>MFYTEERLNNWIERIKEVNDPRENLEIFDKMLEDFIIAGIKLLESIKSKEVTKKEAIEQIKRMNEVINKRFNLEDDVKNELFEITRDSMRVVLKGLEFAVNDKISKKSFEKLFQEAVKKEKDNDISGAFENLAKMAAKALKGEKLPENFEIPDEDLLVIGWFDAVDAINTMQILREIDRGDED</sequence>
<organism evidence="1">
    <name type="scientific">Geoglobus ahangari</name>
    <dbReference type="NCBI Taxonomy" id="113653"/>
    <lineage>
        <taxon>Archaea</taxon>
        <taxon>Methanobacteriati</taxon>
        <taxon>Methanobacteriota</taxon>
        <taxon>Archaeoglobi</taxon>
        <taxon>Archaeoglobales</taxon>
        <taxon>Archaeoglobaceae</taxon>
        <taxon>Geoglobus</taxon>
    </lineage>
</organism>
<comment type="caution">
    <text evidence="1">The sequence shown here is derived from an EMBL/GenBank/DDBJ whole genome shotgun (WGS) entry which is preliminary data.</text>
</comment>
<reference evidence="1" key="1">
    <citation type="journal article" date="2020" name="mSystems">
        <title>Genome- and Community-Level Interaction Insights into Carbon Utilization and Element Cycling Functions of Hydrothermarchaeota in Hydrothermal Sediment.</title>
        <authorList>
            <person name="Zhou Z."/>
            <person name="Liu Y."/>
            <person name="Xu W."/>
            <person name="Pan J."/>
            <person name="Luo Z.H."/>
            <person name="Li M."/>
        </authorList>
    </citation>
    <scope>NUCLEOTIDE SEQUENCE [LARGE SCALE GENOMIC DNA]</scope>
    <source>
        <strain evidence="1">SpSt-10</strain>
    </source>
</reference>
<name>A0A7J3TGX8_9EURY</name>
<protein>
    <submittedName>
        <fullName evidence="1">DUF2150 family protein</fullName>
    </submittedName>
</protein>
<dbReference type="PIRSF" id="PIRSF022079">
    <property type="entry name" value="UCP022079"/>
    <property type="match status" value="1"/>
</dbReference>